<dbReference type="Proteomes" id="UP000782312">
    <property type="component" value="Unassembled WGS sequence"/>
</dbReference>
<protein>
    <submittedName>
        <fullName evidence="2">Uncharacterized protein</fullName>
    </submittedName>
</protein>
<sequence length="187" mass="20349">MGQGGEKKSALGILIVFLFGLGVAGGSGYGLWVVIPKGLVTTSLCVRSMDIVKRTTRSRKGFSLTSKELHLQGRNQAAVFYHTLGAIFVQDGFVSQVAAGSCYRVEVEKAVYEQHLSRPVATGYGRSPVQYQRGDRPKVKMYSMARGEEMLFTPFDAYGWDAIGLGLLGLFGLFLMFCAGKSVAEEM</sequence>
<evidence type="ECO:0000313" key="3">
    <source>
        <dbReference type="Proteomes" id="UP000782312"/>
    </source>
</evidence>
<keyword evidence="1" id="KW-1133">Transmembrane helix</keyword>
<organism evidence="2 3">
    <name type="scientific">Tectimicrobiota bacterium</name>
    <dbReference type="NCBI Taxonomy" id="2528274"/>
    <lineage>
        <taxon>Bacteria</taxon>
        <taxon>Pseudomonadati</taxon>
        <taxon>Nitrospinota/Tectimicrobiota group</taxon>
        <taxon>Candidatus Tectimicrobiota</taxon>
    </lineage>
</organism>
<feature type="transmembrane region" description="Helical" evidence="1">
    <location>
        <begin position="157"/>
        <end position="179"/>
    </location>
</feature>
<keyword evidence="1" id="KW-0472">Membrane</keyword>
<dbReference type="AlphaFoldDB" id="A0A932MNS8"/>
<accession>A0A932MNS8</accession>
<proteinExistence type="predicted"/>
<feature type="transmembrane region" description="Helical" evidence="1">
    <location>
        <begin position="12"/>
        <end position="35"/>
    </location>
</feature>
<gene>
    <name evidence="2" type="ORF">HYZ11_18920</name>
</gene>
<evidence type="ECO:0000313" key="2">
    <source>
        <dbReference type="EMBL" id="MBI3129684.1"/>
    </source>
</evidence>
<dbReference type="EMBL" id="JACPUR010000041">
    <property type="protein sequence ID" value="MBI3129684.1"/>
    <property type="molecule type" value="Genomic_DNA"/>
</dbReference>
<name>A0A932MNS8_UNCTE</name>
<reference evidence="2" key="1">
    <citation type="submission" date="2020-07" db="EMBL/GenBank/DDBJ databases">
        <title>Huge and variable diversity of episymbiotic CPR bacteria and DPANN archaea in groundwater ecosystems.</title>
        <authorList>
            <person name="He C.Y."/>
            <person name="Keren R."/>
            <person name="Whittaker M."/>
            <person name="Farag I.F."/>
            <person name="Doudna J."/>
            <person name="Cate J.H.D."/>
            <person name="Banfield J.F."/>
        </authorList>
    </citation>
    <scope>NUCLEOTIDE SEQUENCE</scope>
    <source>
        <strain evidence="2">NC_groundwater_763_Ag_S-0.2um_68_21</strain>
    </source>
</reference>
<evidence type="ECO:0000256" key="1">
    <source>
        <dbReference type="SAM" id="Phobius"/>
    </source>
</evidence>
<comment type="caution">
    <text evidence="2">The sequence shown here is derived from an EMBL/GenBank/DDBJ whole genome shotgun (WGS) entry which is preliminary data.</text>
</comment>
<keyword evidence="1" id="KW-0812">Transmembrane</keyword>